<dbReference type="EMBL" id="MCIF01000002">
    <property type="protein sequence ID" value="RAQ95817.1"/>
    <property type="molecule type" value="Genomic_DNA"/>
</dbReference>
<organism evidence="1 2">
    <name type="scientific">Thermogemmatispora tikiterensis</name>
    <dbReference type="NCBI Taxonomy" id="1825093"/>
    <lineage>
        <taxon>Bacteria</taxon>
        <taxon>Bacillati</taxon>
        <taxon>Chloroflexota</taxon>
        <taxon>Ktedonobacteria</taxon>
        <taxon>Thermogemmatisporales</taxon>
        <taxon>Thermogemmatisporaceae</taxon>
        <taxon>Thermogemmatispora</taxon>
    </lineage>
</organism>
<protein>
    <submittedName>
        <fullName evidence="1">Uncharacterized protein</fullName>
    </submittedName>
</protein>
<comment type="caution">
    <text evidence="1">The sequence shown here is derived from an EMBL/GenBank/DDBJ whole genome shotgun (WGS) entry which is preliminary data.</text>
</comment>
<dbReference type="AlphaFoldDB" id="A0A328VE53"/>
<sequence length="94" mass="10576">MEILTALMDLPGDEAMTRQHAYSQYLWAQAYADLRWSEAAVPSAQEAAVKMKQIKSRLHLCRLRGLHAQLSQLDGRNLEVIRLGVMLPSGGRSR</sequence>
<proteinExistence type="predicted"/>
<dbReference type="Proteomes" id="UP000248706">
    <property type="component" value="Unassembled WGS sequence"/>
</dbReference>
<accession>A0A328VE53</accession>
<evidence type="ECO:0000313" key="1">
    <source>
        <dbReference type="EMBL" id="RAQ95817.1"/>
    </source>
</evidence>
<gene>
    <name evidence="1" type="ORF">A4R35_09740</name>
</gene>
<reference evidence="1 2" key="1">
    <citation type="submission" date="2016-08" db="EMBL/GenBank/DDBJ databases">
        <title>Analysis of Carbohydrate Active Enzymes in Thermogemmatispora T81 Reveals Carbohydrate Degradation Ability.</title>
        <authorList>
            <person name="Tomazini A."/>
            <person name="Lal S."/>
            <person name="Stott M."/>
            <person name="Henrissat B."/>
            <person name="Polikarpov I."/>
            <person name="Sparling R."/>
            <person name="Levin D.B."/>
        </authorList>
    </citation>
    <scope>NUCLEOTIDE SEQUENCE [LARGE SCALE GENOMIC DNA]</scope>
    <source>
        <strain evidence="1 2">T81</strain>
    </source>
</reference>
<keyword evidence="2" id="KW-1185">Reference proteome</keyword>
<name>A0A328VE53_9CHLR</name>
<evidence type="ECO:0000313" key="2">
    <source>
        <dbReference type="Proteomes" id="UP000248706"/>
    </source>
</evidence>